<evidence type="ECO:0000313" key="1">
    <source>
        <dbReference type="EMBL" id="KAL0120900.1"/>
    </source>
</evidence>
<evidence type="ECO:0000313" key="2">
    <source>
        <dbReference type="Proteomes" id="UP001430953"/>
    </source>
</evidence>
<proteinExistence type="predicted"/>
<name>A0AAW2G3B0_9HYME</name>
<dbReference type="Proteomes" id="UP001430953">
    <property type="component" value="Unassembled WGS sequence"/>
</dbReference>
<protein>
    <submittedName>
        <fullName evidence="1">Uncharacterized protein</fullName>
    </submittedName>
</protein>
<dbReference type="AlphaFoldDB" id="A0AAW2G3B0"/>
<dbReference type="EMBL" id="JADYXP020000007">
    <property type="protein sequence ID" value="KAL0120900.1"/>
    <property type="molecule type" value="Genomic_DNA"/>
</dbReference>
<accession>A0AAW2G3B0</accession>
<comment type="caution">
    <text evidence="1">The sequence shown here is derived from an EMBL/GenBank/DDBJ whole genome shotgun (WGS) entry which is preliminary data.</text>
</comment>
<gene>
    <name evidence="1" type="ORF">PUN28_008530</name>
</gene>
<keyword evidence="2" id="KW-1185">Reference proteome</keyword>
<reference evidence="1 2" key="1">
    <citation type="submission" date="2023-03" db="EMBL/GenBank/DDBJ databases">
        <title>High recombination rates correlate with genetic variation in Cardiocondyla obscurior ants.</title>
        <authorList>
            <person name="Errbii M."/>
        </authorList>
    </citation>
    <scope>NUCLEOTIDE SEQUENCE [LARGE SCALE GENOMIC DNA]</scope>
    <source>
        <strain evidence="1">Alpha-2009</strain>
        <tissue evidence="1">Whole body</tissue>
    </source>
</reference>
<organism evidence="1 2">
    <name type="scientific">Cardiocondyla obscurior</name>
    <dbReference type="NCBI Taxonomy" id="286306"/>
    <lineage>
        <taxon>Eukaryota</taxon>
        <taxon>Metazoa</taxon>
        <taxon>Ecdysozoa</taxon>
        <taxon>Arthropoda</taxon>
        <taxon>Hexapoda</taxon>
        <taxon>Insecta</taxon>
        <taxon>Pterygota</taxon>
        <taxon>Neoptera</taxon>
        <taxon>Endopterygota</taxon>
        <taxon>Hymenoptera</taxon>
        <taxon>Apocrita</taxon>
        <taxon>Aculeata</taxon>
        <taxon>Formicoidea</taxon>
        <taxon>Formicidae</taxon>
        <taxon>Myrmicinae</taxon>
        <taxon>Cardiocondyla</taxon>
    </lineage>
</organism>
<sequence length="70" mass="8582">MKRVHYVIRLRVRFGTHTNERPEWFAGVYRWNRSRYDVISVRRNCFNGTQRNLSDQFHDLKTGWLVTLNI</sequence>